<name>A0A6J7X0I6_9CAUD</name>
<evidence type="ECO:0000313" key="1">
    <source>
        <dbReference type="EMBL" id="CAB5221834.1"/>
    </source>
</evidence>
<organism evidence="1">
    <name type="scientific">uncultured Caudovirales phage</name>
    <dbReference type="NCBI Taxonomy" id="2100421"/>
    <lineage>
        <taxon>Viruses</taxon>
        <taxon>Duplodnaviria</taxon>
        <taxon>Heunggongvirae</taxon>
        <taxon>Uroviricota</taxon>
        <taxon>Caudoviricetes</taxon>
        <taxon>Peduoviridae</taxon>
        <taxon>Maltschvirus</taxon>
        <taxon>Maltschvirus maltsch</taxon>
    </lineage>
</organism>
<sequence>MKICKECHQSFDAKTHNQKYCSNECCRVATNKRIMEKYYQKKARLNGLERLCGCGSPLSRYNPEDICSVCESKNRTNKKYTAMEEMSRVIGTTKKI</sequence>
<reference evidence="1" key="1">
    <citation type="submission" date="2020-05" db="EMBL/GenBank/DDBJ databases">
        <authorList>
            <person name="Chiriac C."/>
            <person name="Salcher M."/>
            <person name="Ghai R."/>
            <person name="Kavagutti S V."/>
        </authorList>
    </citation>
    <scope>NUCLEOTIDE SEQUENCE</scope>
</reference>
<accession>A0A6J7X0I6</accession>
<gene>
    <name evidence="1" type="ORF">UFOVP359_92</name>
</gene>
<protein>
    <submittedName>
        <fullName evidence="1">Uncharacterized protein</fullName>
    </submittedName>
</protein>
<proteinExistence type="predicted"/>
<dbReference type="EMBL" id="LR798295">
    <property type="protein sequence ID" value="CAB5221834.1"/>
    <property type="molecule type" value="Genomic_DNA"/>
</dbReference>